<comment type="similarity">
    <text evidence="10">Belongs to the NnrE/AIBP family.</text>
</comment>
<feature type="binding site" evidence="10">
    <location>
        <position position="143"/>
    </location>
    <ligand>
        <name>K(+)</name>
        <dbReference type="ChEBI" id="CHEBI:29103"/>
    </ligand>
</feature>
<dbReference type="OrthoDB" id="10064708at2759"/>
<dbReference type="PROSITE" id="PS51385">
    <property type="entry name" value="YJEF_N"/>
    <property type="match status" value="1"/>
</dbReference>
<evidence type="ECO:0000259" key="11">
    <source>
        <dbReference type="PROSITE" id="PS51385"/>
    </source>
</evidence>
<feature type="domain" description="YjeF N-terminal" evidence="11">
    <location>
        <begin position="31"/>
        <end position="234"/>
    </location>
</feature>
<comment type="catalytic activity">
    <reaction evidence="1 10">
        <text>(6R)-NADHX = (6S)-NADHX</text>
        <dbReference type="Rhea" id="RHEA:32215"/>
        <dbReference type="ChEBI" id="CHEBI:64074"/>
        <dbReference type="ChEBI" id="CHEBI:64075"/>
        <dbReference type="EC" id="5.1.99.6"/>
    </reaction>
</comment>
<keyword evidence="9 10" id="KW-0413">Isomerase</keyword>
<evidence type="ECO:0000256" key="4">
    <source>
        <dbReference type="ARBA" id="ARBA00022723"/>
    </source>
</evidence>
<feature type="binding site" evidence="10">
    <location>
        <position position="176"/>
    </location>
    <ligand>
        <name>(6S)-NADPHX</name>
        <dbReference type="ChEBI" id="CHEBI:64076"/>
    </ligand>
</feature>
<evidence type="ECO:0000256" key="7">
    <source>
        <dbReference type="ARBA" id="ARBA00022958"/>
    </source>
</evidence>
<dbReference type="PANTHER" id="PTHR13232">
    <property type="entry name" value="NAD(P)H-HYDRATE EPIMERASE"/>
    <property type="match status" value="1"/>
</dbReference>
<comment type="catalytic activity">
    <reaction evidence="2 10">
        <text>(6R)-NADPHX = (6S)-NADPHX</text>
        <dbReference type="Rhea" id="RHEA:32227"/>
        <dbReference type="ChEBI" id="CHEBI:64076"/>
        <dbReference type="ChEBI" id="CHEBI:64077"/>
        <dbReference type="EC" id="5.1.99.6"/>
    </reaction>
</comment>
<keyword evidence="6" id="KW-0521">NADP</keyword>
<evidence type="ECO:0000256" key="9">
    <source>
        <dbReference type="ARBA" id="ARBA00023235"/>
    </source>
</evidence>
<comment type="caution">
    <text evidence="10">Lacks conserved residue(s) required for the propagation of feature annotation.</text>
</comment>
<dbReference type="GO" id="GO:0005739">
    <property type="term" value="C:mitochondrion"/>
    <property type="evidence" value="ECO:0007669"/>
    <property type="project" value="TreeGrafter"/>
</dbReference>
<protein>
    <recommendedName>
        <fullName evidence="3 10">NAD(P)H-hydrate epimerase</fullName>
        <ecNumber evidence="3 10">5.1.99.6</ecNumber>
    </recommendedName>
    <alternativeName>
        <fullName evidence="10">NAD(P)HX epimerase</fullName>
    </alternativeName>
</protein>
<name>A0A9P0MTP2_NEZVI</name>
<evidence type="ECO:0000256" key="5">
    <source>
        <dbReference type="ARBA" id="ARBA00022741"/>
    </source>
</evidence>
<evidence type="ECO:0000256" key="3">
    <source>
        <dbReference type="ARBA" id="ARBA00012228"/>
    </source>
</evidence>
<accession>A0A9P0MTP2</accession>
<dbReference type="Pfam" id="PF03853">
    <property type="entry name" value="YjeF_N"/>
    <property type="match status" value="1"/>
</dbReference>
<comment type="cofactor">
    <cofactor evidence="10">
        <name>K(+)</name>
        <dbReference type="ChEBI" id="CHEBI:29103"/>
    </cofactor>
    <text evidence="10">Binds 1 potassium ion per subunit.</text>
</comment>
<dbReference type="InterPro" id="IPR004443">
    <property type="entry name" value="YjeF_N_dom"/>
</dbReference>
<keyword evidence="7 10" id="KW-0630">Potassium</keyword>
<dbReference type="GO" id="GO:0052856">
    <property type="term" value="F:NAD(P)HX epimerase activity"/>
    <property type="evidence" value="ECO:0007669"/>
    <property type="project" value="UniProtKB-UniRule"/>
</dbReference>
<evidence type="ECO:0000256" key="10">
    <source>
        <dbReference type="HAMAP-Rule" id="MF_03159"/>
    </source>
</evidence>
<evidence type="ECO:0000313" key="12">
    <source>
        <dbReference type="EMBL" id="CAH1404140.1"/>
    </source>
</evidence>
<keyword evidence="4 10" id="KW-0479">Metal-binding</keyword>
<proteinExistence type="inferred from homology"/>
<keyword evidence="8 10" id="KW-0520">NAD</keyword>
<organism evidence="12 13">
    <name type="scientific">Nezara viridula</name>
    <name type="common">Southern green stink bug</name>
    <name type="synonym">Cimex viridulus</name>
    <dbReference type="NCBI Taxonomy" id="85310"/>
    <lineage>
        <taxon>Eukaryota</taxon>
        <taxon>Metazoa</taxon>
        <taxon>Ecdysozoa</taxon>
        <taxon>Arthropoda</taxon>
        <taxon>Hexapoda</taxon>
        <taxon>Insecta</taxon>
        <taxon>Pterygota</taxon>
        <taxon>Neoptera</taxon>
        <taxon>Paraneoptera</taxon>
        <taxon>Hemiptera</taxon>
        <taxon>Heteroptera</taxon>
        <taxon>Panheteroptera</taxon>
        <taxon>Pentatomomorpha</taxon>
        <taxon>Pentatomoidea</taxon>
        <taxon>Pentatomidae</taxon>
        <taxon>Pentatominae</taxon>
        <taxon>Nezara</taxon>
    </lineage>
</organism>
<evidence type="ECO:0000313" key="13">
    <source>
        <dbReference type="Proteomes" id="UP001152798"/>
    </source>
</evidence>
<dbReference type="EC" id="5.1.99.6" evidence="3 10"/>
<dbReference type="InterPro" id="IPR032976">
    <property type="entry name" value="YJEFN_prot_NAXE-like"/>
</dbReference>
<dbReference type="Gene3D" id="3.40.50.10260">
    <property type="entry name" value="YjeF N-terminal domain"/>
    <property type="match status" value="1"/>
</dbReference>
<comment type="function">
    <text evidence="10">Catalyzes the epimerization of the S- and R-forms of NAD(P)HX, a damaged form of NAD(P)H that is a result of enzymatic or heat-dependent hydration. This is a prerequisite for the S-specific NAD(P)H-hydrate dehydratase to allow the repair of both epimers of NAD(P)HX.</text>
</comment>
<evidence type="ECO:0000256" key="1">
    <source>
        <dbReference type="ARBA" id="ARBA00000013"/>
    </source>
</evidence>
<dbReference type="GO" id="GO:0046872">
    <property type="term" value="F:metal ion binding"/>
    <property type="evidence" value="ECO:0007669"/>
    <property type="project" value="UniProtKB-KW"/>
</dbReference>
<dbReference type="InterPro" id="IPR036652">
    <property type="entry name" value="YjeF_N_dom_sf"/>
</dbReference>
<gene>
    <name evidence="12" type="ORF">NEZAVI_LOCUS12606</name>
</gene>
<dbReference type="NCBIfam" id="TIGR00197">
    <property type="entry name" value="yjeF_nterm"/>
    <property type="match status" value="1"/>
</dbReference>
<feature type="binding site" evidence="10">
    <location>
        <position position="179"/>
    </location>
    <ligand>
        <name>K(+)</name>
        <dbReference type="ChEBI" id="CHEBI:29103"/>
    </ligand>
</feature>
<dbReference type="PANTHER" id="PTHR13232:SF10">
    <property type="entry name" value="NAD(P)H-HYDRATE EPIMERASE"/>
    <property type="match status" value="1"/>
</dbReference>
<dbReference type="GO" id="GO:0000166">
    <property type="term" value="F:nucleotide binding"/>
    <property type="evidence" value="ECO:0007669"/>
    <property type="project" value="UniProtKB-KW"/>
</dbReference>
<dbReference type="SUPFAM" id="SSF64153">
    <property type="entry name" value="YjeF N-terminal domain-like"/>
    <property type="match status" value="1"/>
</dbReference>
<feature type="binding site" evidence="10">
    <location>
        <begin position="79"/>
        <end position="83"/>
    </location>
    <ligand>
        <name>(6S)-NADPHX</name>
        <dbReference type="ChEBI" id="CHEBI:64076"/>
    </ligand>
</feature>
<feature type="binding site" evidence="10">
    <location>
        <begin position="147"/>
        <end position="153"/>
    </location>
    <ligand>
        <name>(6S)-NADPHX</name>
        <dbReference type="ChEBI" id="CHEBI:64076"/>
    </ligand>
</feature>
<dbReference type="HAMAP" id="MF_01966">
    <property type="entry name" value="NADHX_epimerase"/>
    <property type="match status" value="1"/>
</dbReference>
<feature type="binding site" evidence="10">
    <location>
        <position position="80"/>
    </location>
    <ligand>
        <name>K(+)</name>
        <dbReference type="ChEBI" id="CHEBI:29103"/>
    </ligand>
</feature>
<evidence type="ECO:0000256" key="2">
    <source>
        <dbReference type="ARBA" id="ARBA00000909"/>
    </source>
</evidence>
<evidence type="ECO:0000256" key="6">
    <source>
        <dbReference type="ARBA" id="ARBA00022857"/>
    </source>
</evidence>
<keyword evidence="13" id="KW-1185">Reference proteome</keyword>
<dbReference type="Proteomes" id="UP001152798">
    <property type="component" value="Chromosome 6"/>
</dbReference>
<keyword evidence="5 10" id="KW-0547">Nucleotide-binding</keyword>
<dbReference type="EMBL" id="OV725082">
    <property type="protein sequence ID" value="CAH1404140.1"/>
    <property type="molecule type" value="Genomic_DNA"/>
</dbReference>
<sequence length="257" mass="29383">MFFNRNKSFLSFVHRLILSRTMVRYLNQDEAINIDVQLFSKYRFSVDQLMELAGLSCANAIVECYPNQKKVLVCCGPGNNGGDGLVCARHLRHYGYEPSIFYPKRTDNQLYQNLTHQCQSLDIPFIESLDEDIINKSYDLVVDAFFGFSFKPPVRDTFVPFMKALRKTKKPICSIDIPSGWNVETGKPTDGIEPEMLISLTAPKRCAQSFNGKFHYLGGRFVPFQLAEEFKLHLPDFPGTSNFVSLKFAKSLVLYIF</sequence>
<reference evidence="12" key="1">
    <citation type="submission" date="2022-01" db="EMBL/GenBank/DDBJ databases">
        <authorList>
            <person name="King R."/>
        </authorList>
    </citation>
    <scope>NUCLEOTIDE SEQUENCE</scope>
</reference>
<evidence type="ECO:0000256" key="8">
    <source>
        <dbReference type="ARBA" id="ARBA00023027"/>
    </source>
</evidence>
<dbReference type="AlphaFoldDB" id="A0A9P0MTP2"/>